<dbReference type="Proteomes" id="UP000606274">
    <property type="component" value="Unassembled WGS sequence"/>
</dbReference>
<dbReference type="SUPFAM" id="SSF47862">
    <property type="entry name" value="Saposin"/>
    <property type="match status" value="1"/>
</dbReference>
<gene>
    <name evidence="2" type="ORF">HF521_021860</name>
</gene>
<keyword evidence="1" id="KW-0732">Signal</keyword>
<name>A0A8T0BCC2_SILME</name>
<evidence type="ECO:0000313" key="2">
    <source>
        <dbReference type="EMBL" id="KAF7704788.1"/>
    </source>
</evidence>
<accession>A0A8T0BCC2</accession>
<comment type="caution">
    <text evidence="2">The sequence shown here is derived from an EMBL/GenBank/DDBJ whole genome shotgun (WGS) entry which is preliminary data.</text>
</comment>
<dbReference type="AlphaFoldDB" id="A0A8T0BCC2"/>
<evidence type="ECO:0000256" key="1">
    <source>
        <dbReference type="SAM" id="SignalP"/>
    </source>
</evidence>
<dbReference type="InterPro" id="IPR011001">
    <property type="entry name" value="Saposin-like"/>
</dbReference>
<sequence length="126" mass="14572">MQVVFHVVLLLLCSDILHGEFFPQTTQPQYETGMLQESYYVEMTHKKSNHTEDSQFLKCFICKKVVNSIIKRLKRRIQKKTDEFCFGFVPQFQSTCLSRCKKFGGYLIKEIFPGGGKGTCQLMAIC</sequence>
<feature type="chain" id="PRO_5035917419" description="Saposin B-type domain-containing protein" evidence="1">
    <location>
        <begin position="20"/>
        <end position="126"/>
    </location>
</feature>
<proteinExistence type="predicted"/>
<organism evidence="2 3">
    <name type="scientific">Silurus meridionalis</name>
    <name type="common">Southern catfish</name>
    <name type="synonym">Silurus soldatovi meridionalis</name>
    <dbReference type="NCBI Taxonomy" id="175797"/>
    <lineage>
        <taxon>Eukaryota</taxon>
        <taxon>Metazoa</taxon>
        <taxon>Chordata</taxon>
        <taxon>Craniata</taxon>
        <taxon>Vertebrata</taxon>
        <taxon>Euteleostomi</taxon>
        <taxon>Actinopterygii</taxon>
        <taxon>Neopterygii</taxon>
        <taxon>Teleostei</taxon>
        <taxon>Ostariophysi</taxon>
        <taxon>Siluriformes</taxon>
        <taxon>Siluridae</taxon>
        <taxon>Silurus</taxon>
    </lineage>
</organism>
<reference evidence="2" key="1">
    <citation type="submission" date="2020-08" db="EMBL/GenBank/DDBJ databases">
        <title>Chromosome-level assembly of Southern catfish (Silurus meridionalis) provides insights into visual adaptation to the nocturnal and benthic lifestyles.</title>
        <authorList>
            <person name="Zhang Y."/>
            <person name="Wang D."/>
            <person name="Peng Z."/>
        </authorList>
    </citation>
    <scope>NUCLEOTIDE SEQUENCE</scope>
    <source>
        <strain evidence="2">SWU-2019-XX</strain>
        <tissue evidence="2">Muscle</tissue>
    </source>
</reference>
<feature type="signal peptide" evidence="1">
    <location>
        <begin position="1"/>
        <end position="19"/>
    </location>
</feature>
<dbReference type="EMBL" id="JABFDY010000008">
    <property type="protein sequence ID" value="KAF7704788.1"/>
    <property type="molecule type" value="Genomic_DNA"/>
</dbReference>
<evidence type="ECO:0008006" key="4">
    <source>
        <dbReference type="Google" id="ProtNLM"/>
    </source>
</evidence>
<keyword evidence="3" id="KW-1185">Reference proteome</keyword>
<protein>
    <recommendedName>
        <fullName evidence="4">Saposin B-type domain-containing protein</fullName>
    </recommendedName>
</protein>
<evidence type="ECO:0000313" key="3">
    <source>
        <dbReference type="Proteomes" id="UP000606274"/>
    </source>
</evidence>